<organism evidence="2 3">
    <name type="scientific">Daphnia magna</name>
    <dbReference type="NCBI Taxonomy" id="35525"/>
    <lineage>
        <taxon>Eukaryota</taxon>
        <taxon>Metazoa</taxon>
        <taxon>Ecdysozoa</taxon>
        <taxon>Arthropoda</taxon>
        <taxon>Crustacea</taxon>
        <taxon>Branchiopoda</taxon>
        <taxon>Diplostraca</taxon>
        <taxon>Cladocera</taxon>
        <taxon>Anomopoda</taxon>
        <taxon>Daphniidae</taxon>
        <taxon>Daphnia</taxon>
    </lineage>
</organism>
<keyword evidence="3" id="KW-1185">Reference proteome</keyword>
<evidence type="ECO:0000313" key="3">
    <source>
        <dbReference type="Proteomes" id="UP001234178"/>
    </source>
</evidence>
<feature type="transmembrane region" description="Helical" evidence="1">
    <location>
        <begin position="28"/>
        <end position="46"/>
    </location>
</feature>
<dbReference type="Proteomes" id="UP001234178">
    <property type="component" value="Unassembled WGS sequence"/>
</dbReference>
<name>A0ABQ9YQS8_9CRUS</name>
<evidence type="ECO:0000313" key="2">
    <source>
        <dbReference type="EMBL" id="KAK4002860.1"/>
    </source>
</evidence>
<comment type="caution">
    <text evidence="2">The sequence shown here is derived from an EMBL/GenBank/DDBJ whole genome shotgun (WGS) entry which is preliminary data.</text>
</comment>
<accession>A0ABQ9YQS8</accession>
<keyword evidence="1" id="KW-1133">Transmembrane helix</keyword>
<keyword evidence="1" id="KW-0472">Membrane</keyword>
<keyword evidence="1" id="KW-0812">Transmembrane</keyword>
<proteinExistence type="predicted"/>
<reference evidence="2 3" key="1">
    <citation type="journal article" date="2023" name="Nucleic Acids Res.">
        <title>The hologenome of Daphnia magna reveals possible DNA methylation and microbiome-mediated evolution of the host genome.</title>
        <authorList>
            <person name="Chaturvedi A."/>
            <person name="Li X."/>
            <person name="Dhandapani V."/>
            <person name="Marshall H."/>
            <person name="Kissane S."/>
            <person name="Cuenca-Cambronero M."/>
            <person name="Asole G."/>
            <person name="Calvet F."/>
            <person name="Ruiz-Romero M."/>
            <person name="Marangio P."/>
            <person name="Guigo R."/>
            <person name="Rago D."/>
            <person name="Mirbahai L."/>
            <person name="Eastwood N."/>
            <person name="Colbourne J.K."/>
            <person name="Zhou J."/>
            <person name="Mallon E."/>
            <person name="Orsini L."/>
        </authorList>
    </citation>
    <scope>NUCLEOTIDE SEQUENCE [LARGE SCALE GENOMIC DNA]</scope>
    <source>
        <strain evidence="2">LRV0_1</strain>
    </source>
</reference>
<protein>
    <submittedName>
        <fullName evidence="2">Uncharacterized protein</fullName>
    </submittedName>
</protein>
<dbReference type="EMBL" id="JAOYFB010000001">
    <property type="protein sequence ID" value="KAK4002860.1"/>
    <property type="molecule type" value="Genomic_DNA"/>
</dbReference>
<sequence>MRIKDHDTFEISTFAFSFQPSQRIHSTIHSFAALVEFLLLLLLLLLKKILRNDSHFGCFPIFSSSYSPFIRICFFLGLLTTMQLEQQQQQPQKQVGVQLMGRRLDFRCLLCCVSVLQLI</sequence>
<gene>
    <name evidence="2" type="ORF">OUZ56_004655</name>
</gene>
<evidence type="ECO:0000256" key="1">
    <source>
        <dbReference type="SAM" id="Phobius"/>
    </source>
</evidence>